<organism evidence="9 10">
    <name type="scientific">Pomacea canaliculata</name>
    <name type="common">Golden apple snail</name>
    <dbReference type="NCBI Taxonomy" id="400727"/>
    <lineage>
        <taxon>Eukaryota</taxon>
        <taxon>Metazoa</taxon>
        <taxon>Spiralia</taxon>
        <taxon>Lophotrochozoa</taxon>
        <taxon>Mollusca</taxon>
        <taxon>Gastropoda</taxon>
        <taxon>Caenogastropoda</taxon>
        <taxon>Architaenioglossa</taxon>
        <taxon>Ampullarioidea</taxon>
        <taxon>Ampullariidae</taxon>
        <taxon>Pomacea</taxon>
    </lineage>
</organism>
<gene>
    <name evidence="9" type="ORF">C0Q70_06933</name>
</gene>
<evidence type="ECO:0000256" key="6">
    <source>
        <dbReference type="ARBA" id="ARBA00023002"/>
    </source>
</evidence>
<keyword evidence="4" id="KW-0285">Flavoprotein</keyword>
<evidence type="ECO:0000313" key="10">
    <source>
        <dbReference type="Proteomes" id="UP000245119"/>
    </source>
</evidence>
<evidence type="ECO:0000256" key="2">
    <source>
        <dbReference type="ARBA" id="ARBA00010989"/>
    </source>
</evidence>
<dbReference type="SUPFAM" id="SSF54373">
    <property type="entry name" value="FAD-linked reductases, C-terminal domain"/>
    <property type="match status" value="1"/>
</dbReference>
<dbReference type="AlphaFoldDB" id="A0A2T7PDN2"/>
<dbReference type="InterPro" id="IPR045170">
    <property type="entry name" value="MTOX"/>
</dbReference>
<accession>A0A2T7PDN2</accession>
<dbReference type="Gene3D" id="3.50.50.60">
    <property type="entry name" value="FAD/NAD(P)-binding domain"/>
    <property type="match status" value="1"/>
</dbReference>
<dbReference type="NCBIfam" id="NF008425">
    <property type="entry name" value="PRK11259.1"/>
    <property type="match status" value="1"/>
</dbReference>
<dbReference type="FunFam" id="3.50.50.60:FF:000189">
    <property type="entry name" value="Monomeric sarcosine oxidase"/>
    <property type="match status" value="1"/>
</dbReference>
<evidence type="ECO:0000256" key="5">
    <source>
        <dbReference type="ARBA" id="ARBA00022827"/>
    </source>
</evidence>
<reference evidence="9 10" key="1">
    <citation type="submission" date="2018-04" db="EMBL/GenBank/DDBJ databases">
        <title>The genome of golden apple snail Pomacea canaliculata provides insight into stress tolerance and invasive adaptation.</title>
        <authorList>
            <person name="Liu C."/>
            <person name="Liu B."/>
            <person name="Ren Y."/>
            <person name="Zhang Y."/>
            <person name="Wang H."/>
            <person name="Li S."/>
            <person name="Jiang F."/>
            <person name="Yin L."/>
            <person name="Zhang G."/>
            <person name="Qian W."/>
            <person name="Fan W."/>
        </authorList>
    </citation>
    <scope>NUCLEOTIDE SEQUENCE [LARGE SCALE GENOMIC DNA]</scope>
    <source>
        <strain evidence="9">SZHN2017</strain>
        <tissue evidence="9">Muscle</tissue>
    </source>
</reference>
<evidence type="ECO:0000313" key="9">
    <source>
        <dbReference type="EMBL" id="PVD31520.1"/>
    </source>
</evidence>
<dbReference type="EC" id="1.5.3.1" evidence="3"/>
<dbReference type="Proteomes" id="UP000245119">
    <property type="component" value="Linkage Group LG4"/>
</dbReference>
<dbReference type="PANTHER" id="PTHR10961:SF46">
    <property type="entry name" value="PEROXISOMAL SARCOSINE OXIDASE"/>
    <property type="match status" value="1"/>
</dbReference>
<evidence type="ECO:0000256" key="7">
    <source>
        <dbReference type="ARBA" id="ARBA00052742"/>
    </source>
</evidence>
<proteinExistence type="inferred from homology"/>
<dbReference type="PANTHER" id="PTHR10961">
    <property type="entry name" value="PEROXISOMAL SARCOSINE OXIDASE"/>
    <property type="match status" value="1"/>
</dbReference>
<keyword evidence="5" id="KW-0274">FAD</keyword>
<dbReference type="GO" id="GO:0050031">
    <property type="term" value="F:L-pipecolate oxidase activity"/>
    <property type="evidence" value="ECO:0007669"/>
    <property type="project" value="TreeGrafter"/>
</dbReference>
<dbReference type="Gene3D" id="3.30.9.10">
    <property type="entry name" value="D-Amino Acid Oxidase, subunit A, domain 2"/>
    <property type="match status" value="1"/>
</dbReference>
<keyword evidence="6" id="KW-0560">Oxidoreductase</keyword>
<dbReference type="GO" id="GO:0050660">
    <property type="term" value="F:flavin adenine dinucleotide binding"/>
    <property type="evidence" value="ECO:0007669"/>
    <property type="project" value="InterPro"/>
</dbReference>
<dbReference type="GO" id="GO:0033514">
    <property type="term" value="P:L-lysine catabolic process to acetyl-CoA via L-pipecolate"/>
    <property type="evidence" value="ECO:0007669"/>
    <property type="project" value="TreeGrafter"/>
</dbReference>
<dbReference type="OMA" id="NWGWVRV"/>
<dbReference type="GO" id="GO:0008115">
    <property type="term" value="F:sarcosine oxidase activity"/>
    <property type="evidence" value="ECO:0007669"/>
    <property type="project" value="UniProtKB-EC"/>
</dbReference>
<evidence type="ECO:0000256" key="1">
    <source>
        <dbReference type="ARBA" id="ARBA00001974"/>
    </source>
</evidence>
<comment type="similarity">
    <text evidence="2">Belongs to the MSOX/MTOX family.</text>
</comment>
<protein>
    <recommendedName>
        <fullName evidence="3">sarcosine oxidasee (formaldehyde-forming)</fullName>
        <ecNumber evidence="3">1.5.3.1</ecNumber>
    </recommendedName>
</protein>
<dbReference type="OrthoDB" id="424974at2759"/>
<dbReference type="EMBL" id="PZQS01000004">
    <property type="protein sequence ID" value="PVD31520.1"/>
    <property type="molecule type" value="Genomic_DNA"/>
</dbReference>
<evidence type="ECO:0000256" key="3">
    <source>
        <dbReference type="ARBA" id="ARBA00012769"/>
    </source>
</evidence>
<dbReference type="InterPro" id="IPR006076">
    <property type="entry name" value="FAD-dep_OxRdtase"/>
</dbReference>
<sequence length="384" mass="42355">MSAAQNQFDVIVIGAGVEGSSSAYSLAKGGQRTLLLEQFPLPHSRGSSHGQSRITRYSYDQPFYTHMMLDAYPLWSTLENEAGVSLYKQCGTLILSEPGSEVLRAVESSLRQHSVPFQTLSPEELQTRYPMMSYSKSRAAILDPKGGILRAERAVAAYQSVFKRNGGVVRDSEKVICITPGASQVSVQTTRGTYLGRSVVIAAGPWADQLLRPLGLELPLRPKRVAVLYWQETEKGIYSSDTFPCMIDEAVSPNFYALPSEEYPGYVKVALHTGPDTDPDKRDQVGDTWVRETVAAYIRKHLPKLSDMPGILETCMYTNTPDDNPIIDRHPKWKNIIVAAGFSGHGFKLAPAVGKAVRELVTGSPSSYNMMPFRINRFGSTSKL</sequence>
<dbReference type="GO" id="GO:0005777">
    <property type="term" value="C:peroxisome"/>
    <property type="evidence" value="ECO:0007669"/>
    <property type="project" value="TreeGrafter"/>
</dbReference>
<dbReference type="Pfam" id="PF01266">
    <property type="entry name" value="DAO"/>
    <property type="match status" value="1"/>
</dbReference>
<evidence type="ECO:0000259" key="8">
    <source>
        <dbReference type="Pfam" id="PF01266"/>
    </source>
</evidence>
<keyword evidence="10" id="KW-1185">Reference proteome</keyword>
<dbReference type="SUPFAM" id="SSF51905">
    <property type="entry name" value="FAD/NAD(P)-binding domain"/>
    <property type="match status" value="1"/>
</dbReference>
<evidence type="ECO:0000256" key="4">
    <source>
        <dbReference type="ARBA" id="ARBA00022630"/>
    </source>
</evidence>
<comment type="catalytic activity">
    <reaction evidence="7">
        <text>sarcosine + O2 + H2O = formaldehyde + glycine + H2O2</text>
        <dbReference type="Rhea" id="RHEA:13313"/>
        <dbReference type="ChEBI" id="CHEBI:15377"/>
        <dbReference type="ChEBI" id="CHEBI:15379"/>
        <dbReference type="ChEBI" id="CHEBI:16240"/>
        <dbReference type="ChEBI" id="CHEBI:16842"/>
        <dbReference type="ChEBI" id="CHEBI:57305"/>
        <dbReference type="ChEBI" id="CHEBI:57433"/>
        <dbReference type="EC" id="1.5.3.1"/>
    </reaction>
</comment>
<feature type="domain" description="FAD dependent oxidoreductase" evidence="8">
    <location>
        <begin position="9"/>
        <end position="360"/>
    </location>
</feature>
<comment type="cofactor">
    <cofactor evidence="1">
        <name>FAD</name>
        <dbReference type="ChEBI" id="CHEBI:57692"/>
    </cofactor>
</comment>
<dbReference type="STRING" id="400727.A0A2T7PDN2"/>
<comment type="caution">
    <text evidence="9">The sequence shown here is derived from an EMBL/GenBank/DDBJ whole genome shotgun (WGS) entry which is preliminary data.</text>
</comment>
<name>A0A2T7PDN2_POMCA</name>
<dbReference type="InterPro" id="IPR036188">
    <property type="entry name" value="FAD/NAD-bd_sf"/>
</dbReference>